<accession>A0A8S5M086</accession>
<protein>
    <submittedName>
        <fullName evidence="1">Uncharacterized protein</fullName>
    </submittedName>
</protein>
<dbReference type="EMBL" id="BK014785">
    <property type="protein sequence ID" value="DAD75544.1"/>
    <property type="molecule type" value="Genomic_DNA"/>
</dbReference>
<proteinExistence type="predicted"/>
<sequence length="61" mass="7131">MIKYYDFEVYTESESTGLVRIRTVRATSSEHAERMVGAGLREGWRIIGVVHQFKNKEEIKK</sequence>
<organism evidence="1">
    <name type="scientific">Siphoviridae sp. ctM7c3</name>
    <dbReference type="NCBI Taxonomy" id="2826257"/>
    <lineage>
        <taxon>Viruses</taxon>
        <taxon>Duplodnaviria</taxon>
        <taxon>Heunggongvirae</taxon>
        <taxon>Uroviricota</taxon>
        <taxon>Caudoviricetes</taxon>
    </lineage>
</organism>
<name>A0A8S5M086_9CAUD</name>
<reference evidence="1" key="1">
    <citation type="journal article" date="2021" name="Proc. Natl. Acad. Sci. U.S.A.">
        <title>A Catalog of Tens of Thousands of Viruses from Human Metagenomes Reveals Hidden Associations with Chronic Diseases.</title>
        <authorList>
            <person name="Tisza M.J."/>
            <person name="Buck C.B."/>
        </authorList>
    </citation>
    <scope>NUCLEOTIDE SEQUENCE</scope>
    <source>
        <strain evidence="1">CtM7c3</strain>
    </source>
</reference>
<evidence type="ECO:0000313" key="1">
    <source>
        <dbReference type="EMBL" id="DAD75544.1"/>
    </source>
</evidence>